<dbReference type="SUPFAM" id="SSF110849">
    <property type="entry name" value="ParB/Sulfiredoxin"/>
    <property type="match status" value="1"/>
</dbReference>
<dbReference type="GO" id="GO:0005694">
    <property type="term" value="C:chromosome"/>
    <property type="evidence" value="ECO:0007669"/>
    <property type="project" value="TreeGrafter"/>
</dbReference>
<dbReference type="EMBL" id="LKET01000051">
    <property type="protein sequence ID" value="KPU42948.1"/>
    <property type="molecule type" value="Genomic_DNA"/>
</dbReference>
<dbReference type="CDD" id="cd16393">
    <property type="entry name" value="SPO0J_N"/>
    <property type="match status" value="1"/>
</dbReference>
<dbReference type="OrthoDB" id="9802051at2"/>
<dbReference type="Pfam" id="PF02195">
    <property type="entry name" value="ParB_N"/>
    <property type="match status" value="1"/>
</dbReference>
<comment type="similarity">
    <text evidence="2">Belongs to the ParB family.</text>
</comment>
<evidence type="ECO:0000313" key="5">
    <source>
        <dbReference type="EMBL" id="KPU42948.1"/>
    </source>
</evidence>
<dbReference type="GO" id="GO:0007059">
    <property type="term" value="P:chromosome segregation"/>
    <property type="evidence" value="ECO:0007669"/>
    <property type="project" value="TreeGrafter"/>
</dbReference>
<keyword evidence="3" id="KW-0238">DNA-binding</keyword>
<dbReference type="AlphaFoldDB" id="A0A0P8WXA5"/>
<dbReference type="SMART" id="SM00470">
    <property type="entry name" value="ParB"/>
    <property type="match status" value="1"/>
</dbReference>
<dbReference type="NCBIfam" id="TIGR00180">
    <property type="entry name" value="parB_part"/>
    <property type="match status" value="1"/>
</dbReference>
<dbReference type="InterPro" id="IPR050336">
    <property type="entry name" value="Chromosome_partition/occlusion"/>
</dbReference>
<protein>
    <submittedName>
        <fullName evidence="5">Nucleoid occlusion protein</fullName>
    </submittedName>
</protein>
<dbReference type="Proteomes" id="UP000050326">
    <property type="component" value="Unassembled WGS sequence"/>
</dbReference>
<sequence>MALGNDREIKNISIELIRPNTYQPRKYFSQEGLEELTDSIKTYGVLQPITIRANGSKYYELIAGERRLRASKLAGLTEIPAIIIDVTDGDSAILALIENLQREDLNYIEEAEGFESLIKDHNYTQEQLAELIGKKQSTIANKLRILRLSPKVKAKLMEYGLTERHARALLKLPDEAMQLSVLEKIQKSGYNVKKTEEIIEIELAKLEVAASEDNKKGQRIKKAIMNAKIYINTIKSSMEKNGINAQYSFVDKDEYIEVMVKIPKTI</sequence>
<comment type="caution">
    <text evidence="5">The sequence shown here is derived from an EMBL/GenBank/DDBJ whole genome shotgun (WGS) entry which is preliminary data.</text>
</comment>
<evidence type="ECO:0000256" key="3">
    <source>
        <dbReference type="ARBA" id="ARBA00023125"/>
    </source>
</evidence>
<dbReference type="InterPro" id="IPR001387">
    <property type="entry name" value="Cro/C1-type_HTH"/>
</dbReference>
<organism evidence="5 6">
    <name type="scientific">Oxobacter pfennigii</name>
    <dbReference type="NCBI Taxonomy" id="36849"/>
    <lineage>
        <taxon>Bacteria</taxon>
        <taxon>Bacillati</taxon>
        <taxon>Bacillota</taxon>
        <taxon>Clostridia</taxon>
        <taxon>Eubacteriales</taxon>
        <taxon>Clostridiaceae</taxon>
        <taxon>Oxobacter</taxon>
    </lineage>
</organism>
<dbReference type="PANTHER" id="PTHR33375:SF8">
    <property type="entry name" value="NUCLEOID OCCLUSION PROTEIN"/>
    <property type="match status" value="1"/>
</dbReference>
<dbReference type="PANTHER" id="PTHR33375">
    <property type="entry name" value="CHROMOSOME-PARTITIONING PROTEIN PARB-RELATED"/>
    <property type="match status" value="1"/>
</dbReference>
<dbReference type="GO" id="GO:0003677">
    <property type="term" value="F:DNA binding"/>
    <property type="evidence" value="ECO:0007669"/>
    <property type="project" value="UniProtKB-KW"/>
</dbReference>
<reference evidence="5 6" key="1">
    <citation type="submission" date="2015-09" db="EMBL/GenBank/DDBJ databases">
        <title>Genome sequence of Oxobacter pfennigii DSM 3222.</title>
        <authorList>
            <person name="Poehlein A."/>
            <person name="Bengelsdorf F.R."/>
            <person name="Schiel-Bengelsdorf B."/>
            <person name="Duerre P."/>
            <person name="Daniel R."/>
        </authorList>
    </citation>
    <scope>NUCLEOTIDE SEQUENCE [LARGE SCALE GENOMIC DNA]</scope>
    <source>
        <strain evidence="5 6">DSM 3222</strain>
    </source>
</reference>
<keyword evidence="6" id="KW-1185">Reference proteome</keyword>
<dbReference type="GO" id="GO:0045881">
    <property type="term" value="P:positive regulation of sporulation resulting in formation of a cellular spore"/>
    <property type="evidence" value="ECO:0007669"/>
    <property type="project" value="TreeGrafter"/>
</dbReference>
<evidence type="ECO:0000256" key="2">
    <source>
        <dbReference type="ARBA" id="ARBA00006295"/>
    </source>
</evidence>
<dbReference type="FunFam" id="3.90.1530.30:FF:000001">
    <property type="entry name" value="Chromosome partitioning protein ParB"/>
    <property type="match status" value="1"/>
</dbReference>
<dbReference type="FunFam" id="1.10.10.2830:FF:000001">
    <property type="entry name" value="Chromosome partitioning protein ParB"/>
    <property type="match status" value="1"/>
</dbReference>
<dbReference type="GO" id="GO:0009295">
    <property type="term" value="C:nucleoid"/>
    <property type="evidence" value="ECO:0007669"/>
    <property type="project" value="UniProtKB-SubCell"/>
</dbReference>
<evidence type="ECO:0000313" key="6">
    <source>
        <dbReference type="Proteomes" id="UP000050326"/>
    </source>
</evidence>
<dbReference type="InterPro" id="IPR041468">
    <property type="entry name" value="HTH_ParB/Spo0J"/>
</dbReference>
<gene>
    <name evidence="5" type="primary">noc</name>
    <name evidence="5" type="ORF">OXPF_37170</name>
</gene>
<evidence type="ECO:0000259" key="4">
    <source>
        <dbReference type="PROSITE" id="PS50943"/>
    </source>
</evidence>
<dbReference type="InterPro" id="IPR003115">
    <property type="entry name" value="ParB_N"/>
</dbReference>
<name>A0A0P8WXA5_9CLOT</name>
<feature type="domain" description="HTH cro/C1-type" evidence="4">
    <location>
        <begin position="114"/>
        <end position="141"/>
    </location>
</feature>
<evidence type="ECO:0000256" key="1">
    <source>
        <dbReference type="ARBA" id="ARBA00004453"/>
    </source>
</evidence>
<dbReference type="RefSeq" id="WP_054876679.1">
    <property type="nucleotide sequence ID" value="NZ_LKET01000051.1"/>
</dbReference>
<proteinExistence type="inferred from homology"/>
<dbReference type="PROSITE" id="PS50943">
    <property type="entry name" value="HTH_CROC1"/>
    <property type="match status" value="1"/>
</dbReference>
<dbReference type="SUPFAM" id="SSF109709">
    <property type="entry name" value="KorB DNA-binding domain-like"/>
    <property type="match status" value="1"/>
</dbReference>
<dbReference type="InterPro" id="IPR036086">
    <property type="entry name" value="ParB/Sulfiredoxin_sf"/>
</dbReference>
<dbReference type="STRING" id="36849.OXPF_37170"/>
<comment type="subcellular location">
    <subcellularLocation>
        <location evidence="1">Cytoplasm</location>
        <location evidence="1">Nucleoid</location>
    </subcellularLocation>
</comment>
<dbReference type="Gene3D" id="3.90.1530.30">
    <property type="match status" value="1"/>
</dbReference>
<dbReference type="Pfam" id="PF17762">
    <property type="entry name" value="HTH_ParB"/>
    <property type="match status" value="1"/>
</dbReference>
<dbReference type="InterPro" id="IPR004437">
    <property type="entry name" value="ParB/RepB/Spo0J"/>
</dbReference>
<dbReference type="Gene3D" id="1.10.10.2830">
    <property type="match status" value="1"/>
</dbReference>
<accession>A0A0P8WXA5</accession>